<sequence length="1980" mass="209510">MTVTTAPQSVTSALENGAPRNLGALAAAAIGSGWGAMVERDETRDEWTLVIAIASDSRTGRYTWRAGKWITANTHGYRETLAFYRHDPARVPGAYAPAETPESAPAVEDVTPSTTVEASALATLRDASAKIESAVADARKAAADAEGCHAEAQEAAEAAEESLTTRQAEEWAEESEDAAGRAPECVKRAKSALRRIKTQRTAIVKAARLVENLGVDHQFRTAAADAEDTARELLGDAEEGAEQAQTWAESAREIADRVCQHCGCFIRRAVCGEHRRGAQCGMCAAGECGCRAVMLAVLDRAGSAVARVVDADAVRVGYLLNSSDEVEVDAAQLMLAGDWETAEQELGAAECAVEAETRRAAVRAAEAAVEAERVAARPAEREAAQRAAECAAAVEDADAHAVRAAEAYGITRDLMTYTRSAYDARPVELLPEAEAAEVRAAFRRIDRRSTTAHDLDCHARRDWYDGAPVTDPQRARDCANRARILADGCERDARRIAEVFAYANRAPEAPEAEGVVEGVQLTVSRVVPVATSAARAAAEAAELDAVARERHAWAADMRDLLREILDGAAYGLDVADVRTAKIRAEGSAAAAVTRAFQARVVAESWTRYAEQSAADMGAMRARTARLYSGDGDDRARWVSADGRTVIALAPGAEAEADKNARFGALLGAAVAAKDAGRALKSTDVPTNKTHGRGPGAELRQAVARASRPLVQQWTAPRIPAAGKPLDGEALAVLDGDGVCAETEAAPGVWLPRAAVWVAETATANGWTVAMERDPSGTVVTVRAAGALPRESGPVSGEVVAVWTDGMYDVDRSAGYAGGRRLDRVADLSRVLATIGQAAEARELAAPVRAGTSAPAPAGVSDPGGAEAWENEGGAALSVMPPRPVGHSAELDADASSATPLRGERGGESGELDASPSSEAPEVRRARVRAEEVERRARCAREHAERLNALSGAHYGRFAGGQPILMGHGSARGALRDRARGDAATRRAIEATAEADRADRDARKARQAADLAELVHGRSRAWERGDFRRGDVVEVRKIYTDTYVVVRANAKTLTLRNTHTIDDVKGRYDQVLSRTRDGRTVTNPGELDLPPARSSANPPELDGITSGAPAPGGGRGGFTRELDACASSESVPSALADAISDPGTVDTWEGEGGAAPGVDTPAAVPAAEHTDAEAEDEDEEADAISAAAGHPALAECQRTAELLAAHAAERPTDEAETWAYTAAERVEACAWAILDGDEETAQGYADQAKGERAALTLGLLDEAGAMTAERLAALDADTLDLLRWYAGPWPVRWLWPPETGLDGRPLRPRVINLFHGPGGWSVGIRDVLGADVDMVGVDLDPGAVATAEAAGFEMIHASVTDLDPEAPALQWVHGIILSPPCQAFSPAGLRMGRYAAAIALIVSVILSVGAAAGYFPTVDVQGRDAGYAPRTGESWDEVREPLAELADPRAGLMAEVTLWPLAMLARGGSVEWVAVEQSSALPAEIEAALAAQFEGAGWATVEAETLDAVEYGAASHRRRRFLTAHRSRSPFVPVRPAAPLPAVTFAECAGWERGRTVNTRGQRALDPRTGRPKGGNAFTADKPSPCVTATAYGWKDDETEERIGQDVIGRLVGFPSSYPWRHVGRGAGIRNKAQQAADAVCPMVAAAVIGRVLDVAAWETRARRYADALYRTSTPQEATPAPAQLPRPRTATPATRTRGQAVSAPGAATVTIVASMSVPPAPAPCPRGVSRRTRGRGTGVSAQVTARDRGPRNSLRDRGTRQPAAPSIGSRGPPRPAGRRPLPPTATGPAGGRGRATGQRPQQPENLTGAHQKRQGEHLLEPAPLAFPPVARCRHDRTSPPARPPPPRATHPRRDDSLVPHPHRRSQRPTARRAPRRSRRRGRAPRRRPRTAARGGTPPRRGPPPARPPGGPGAGPAHPRTARPVPHLRRARRCTARRSVARRARRRPSPRLPPVHGARGLAHGTGAQVAPLRLRAPLDGR</sequence>
<evidence type="ECO:0000313" key="6">
    <source>
        <dbReference type="Proteomes" id="UP001598251"/>
    </source>
</evidence>
<keyword evidence="2" id="KW-0808">Transferase</keyword>
<feature type="region of interest" description="Disordered" evidence="4">
    <location>
        <begin position="1561"/>
        <end position="1581"/>
    </location>
</feature>
<feature type="compositionally biased region" description="Pro residues" evidence="4">
    <location>
        <begin position="1772"/>
        <end position="1785"/>
    </location>
</feature>
<feature type="region of interest" description="Disordered" evidence="4">
    <location>
        <begin position="1672"/>
        <end position="1813"/>
    </location>
</feature>
<name>A0ABW6ET59_9ACTN</name>
<feature type="compositionally biased region" description="Acidic residues" evidence="4">
    <location>
        <begin position="1172"/>
        <end position="1181"/>
    </location>
</feature>
<dbReference type="Pfam" id="PF00145">
    <property type="entry name" value="DNA_methylase"/>
    <property type="match status" value="1"/>
</dbReference>
<dbReference type="InterPro" id="IPR029063">
    <property type="entry name" value="SAM-dependent_MTases_sf"/>
</dbReference>
<proteinExistence type="predicted"/>
<keyword evidence="3" id="KW-0680">Restriction system</keyword>
<feature type="region of interest" description="Disordered" evidence="4">
    <location>
        <begin position="1830"/>
        <end position="1980"/>
    </location>
</feature>
<dbReference type="GO" id="GO:0008168">
    <property type="term" value="F:methyltransferase activity"/>
    <property type="evidence" value="ECO:0007669"/>
    <property type="project" value="UniProtKB-KW"/>
</dbReference>
<dbReference type="RefSeq" id="WP_382831005.1">
    <property type="nucleotide sequence ID" value="NZ_JBHXLY010000046.1"/>
</dbReference>
<feature type="region of interest" description="Disordered" evidence="4">
    <location>
        <begin position="1136"/>
        <end position="1184"/>
    </location>
</feature>
<reference evidence="5 6" key="1">
    <citation type="submission" date="2024-09" db="EMBL/GenBank/DDBJ databases">
        <title>The Natural Products Discovery Center: Release of the First 8490 Sequenced Strains for Exploring Actinobacteria Biosynthetic Diversity.</title>
        <authorList>
            <person name="Kalkreuter E."/>
            <person name="Kautsar S.A."/>
            <person name="Yang D."/>
            <person name="Bader C.D."/>
            <person name="Teijaro C.N."/>
            <person name="Fluegel L."/>
            <person name="Davis C.M."/>
            <person name="Simpson J.R."/>
            <person name="Lauterbach L."/>
            <person name="Steele A.D."/>
            <person name="Gui C."/>
            <person name="Meng S."/>
            <person name="Li G."/>
            <person name="Viehrig K."/>
            <person name="Ye F."/>
            <person name="Su P."/>
            <person name="Kiefer A.F."/>
            <person name="Nichols A."/>
            <person name="Cepeda A.J."/>
            <person name="Yan W."/>
            <person name="Fan B."/>
            <person name="Jiang Y."/>
            <person name="Adhikari A."/>
            <person name="Zheng C.-J."/>
            <person name="Schuster L."/>
            <person name="Cowan T.M."/>
            <person name="Smanski M.J."/>
            <person name="Chevrette M.G."/>
            <person name="De Carvalho L.P.S."/>
            <person name="Shen B."/>
        </authorList>
    </citation>
    <scope>NUCLEOTIDE SEQUENCE [LARGE SCALE GENOMIC DNA]</scope>
    <source>
        <strain evidence="5 6">NPDC058546</strain>
    </source>
</reference>
<keyword evidence="6" id="KW-1185">Reference proteome</keyword>
<feature type="compositionally biased region" description="Basic and acidic residues" evidence="4">
    <location>
        <begin position="920"/>
        <end position="929"/>
    </location>
</feature>
<feature type="compositionally biased region" description="Basic residues" evidence="4">
    <location>
        <begin position="1925"/>
        <end position="1948"/>
    </location>
</feature>
<feature type="compositionally biased region" description="Basic and acidic residues" evidence="4">
    <location>
        <begin position="1745"/>
        <end position="1759"/>
    </location>
</feature>
<evidence type="ECO:0000256" key="1">
    <source>
        <dbReference type="ARBA" id="ARBA00022603"/>
    </source>
</evidence>
<dbReference type="EMBL" id="JBHXOF010000033">
    <property type="protein sequence ID" value="MFD4217592.1"/>
    <property type="molecule type" value="Genomic_DNA"/>
</dbReference>
<accession>A0ABW6ET59</accession>
<evidence type="ECO:0000256" key="3">
    <source>
        <dbReference type="ARBA" id="ARBA00022747"/>
    </source>
</evidence>
<organism evidence="5 6">
    <name type="scientific">Streptomyces sindenensis</name>
    <dbReference type="NCBI Taxonomy" id="67363"/>
    <lineage>
        <taxon>Bacteria</taxon>
        <taxon>Bacillati</taxon>
        <taxon>Actinomycetota</taxon>
        <taxon>Actinomycetes</taxon>
        <taxon>Kitasatosporales</taxon>
        <taxon>Streptomycetaceae</taxon>
        <taxon>Streptomyces</taxon>
    </lineage>
</organism>
<feature type="compositionally biased region" description="Pro residues" evidence="4">
    <location>
        <begin position="1899"/>
        <end position="1910"/>
    </location>
</feature>
<feature type="region of interest" description="Disordered" evidence="4">
    <location>
        <begin position="1074"/>
        <end position="1119"/>
    </location>
</feature>
<feature type="compositionally biased region" description="Low complexity" evidence="4">
    <location>
        <begin position="1914"/>
        <end position="1923"/>
    </location>
</feature>
<evidence type="ECO:0000313" key="5">
    <source>
        <dbReference type="EMBL" id="MFD4217592.1"/>
    </source>
</evidence>
<dbReference type="Gene3D" id="3.40.50.150">
    <property type="entry name" value="Vaccinia Virus protein VP39"/>
    <property type="match status" value="1"/>
</dbReference>
<gene>
    <name evidence="5" type="ORF">ACFWSS_32475</name>
</gene>
<dbReference type="Proteomes" id="UP001598251">
    <property type="component" value="Unassembled WGS sequence"/>
</dbReference>
<dbReference type="InterPro" id="IPR001525">
    <property type="entry name" value="C5_MeTfrase"/>
</dbReference>
<dbReference type="SUPFAM" id="SSF53335">
    <property type="entry name" value="S-adenosyl-L-methionine-dependent methyltransferases"/>
    <property type="match status" value="1"/>
</dbReference>
<feature type="region of interest" description="Disordered" evidence="4">
    <location>
        <begin position="150"/>
        <end position="184"/>
    </location>
</feature>
<dbReference type="PANTHER" id="PTHR12460">
    <property type="entry name" value="CYCLIN-DEPENDENT KINASE INHIBITOR-RELATED PROTEIN"/>
    <property type="match status" value="1"/>
</dbReference>
<protein>
    <submittedName>
        <fullName evidence="5">DNA cytosine methyltransferase</fullName>
    </submittedName>
</protein>
<keyword evidence="1 5" id="KW-0489">Methyltransferase</keyword>
<evidence type="ECO:0000256" key="4">
    <source>
        <dbReference type="SAM" id="MobiDB-lite"/>
    </source>
</evidence>
<evidence type="ECO:0000256" key="2">
    <source>
        <dbReference type="ARBA" id="ARBA00022679"/>
    </source>
</evidence>
<comment type="caution">
    <text evidence="5">The sequence shown here is derived from an EMBL/GenBank/DDBJ whole genome shotgun (WGS) entry which is preliminary data.</text>
</comment>
<dbReference type="GO" id="GO:0032259">
    <property type="term" value="P:methylation"/>
    <property type="evidence" value="ECO:0007669"/>
    <property type="project" value="UniProtKB-KW"/>
</dbReference>
<feature type="region of interest" description="Disordered" evidence="4">
    <location>
        <begin position="845"/>
        <end position="929"/>
    </location>
</feature>
<feature type="compositionally biased region" description="Low complexity" evidence="4">
    <location>
        <begin position="863"/>
        <end position="875"/>
    </location>
</feature>
<feature type="compositionally biased region" description="Basic residues" evidence="4">
    <location>
        <begin position="1860"/>
        <end position="1890"/>
    </location>
</feature>
<feature type="compositionally biased region" description="Low complexity" evidence="4">
    <location>
        <begin position="1677"/>
        <end position="1697"/>
    </location>
</feature>